<feature type="compositionally biased region" description="Basic and acidic residues" evidence="1">
    <location>
        <begin position="323"/>
        <end position="334"/>
    </location>
</feature>
<dbReference type="VEuPathDB" id="FungiDB:HMPREF1541_05637"/>
<dbReference type="Proteomes" id="UP000030752">
    <property type="component" value="Unassembled WGS sequence"/>
</dbReference>
<keyword evidence="2" id="KW-0812">Transmembrane</keyword>
<dbReference type="OrthoDB" id="193478at2759"/>
<protein>
    <submittedName>
        <fullName evidence="3">Uncharacterized protein</fullName>
    </submittedName>
</protein>
<name>W2RUP8_CYPE1</name>
<accession>W2RUP8</accession>
<proteinExistence type="predicted"/>
<feature type="transmembrane region" description="Helical" evidence="2">
    <location>
        <begin position="166"/>
        <end position="190"/>
    </location>
</feature>
<dbReference type="GeneID" id="19972976"/>
<dbReference type="RefSeq" id="XP_008718199.1">
    <property type="nucleotide sequence ID" value="XM_008719977.1"/>
</dbReference>
<feature type="transmembrane region" description="Helical" evidence="2">
    <location>
        <begin position="256"/>
        <end position="275"/>
    </location>
</feature>
<feature type="transmembrane region" description="Helical" evidence="2">
    <location>
        <begin position="70"/>
        <end position="92"/>
    </location>
</feature>
<evidence type="ECO:0000313" key="3">
    <source>
        <dbReference type="EMBL" id="ETN39414.1"/>
    </source>
</evidence>
<organism evidence="3 4">
    <name type="scientific">Cyphellophora europaea (strain CBS 101466)</name>
    <name type="common">Phialophora europaea</name>
    <dbReference type="NCBI Taxonomy" id="1220924"/>
    <lineage>
        <taxon>Eukaryota</taxon>
        <taxon>Fungi</taxon>
        <taxon>Dikarya</taxon>
        <taxon>Ascomycota</taxon>
        <taxon>Pezizomycotina</taxon>
        <taxon>Eurotiomycetes</taxon>
        <taxon>Chaetothyriomycetidae</taxon>
        <taxon>Chaetothyriales</taxon>
        <taxon>Cyphellophoraceae</taxon>
        <taxon>Cyphellophora</taxon>
    </lineage>
</organism>
<keyword evidence="2" id="KW-0472">Membrane</keyword>
<dbReference type="Pfam" id="PF10067">
    <property type="entry name" value="DUF2306"/>
    <property type="match status" value="1"/>
</dbReference>
<evidence type="ECO:0000313" key="4">
    <source>
        <dbReference type="Proteomes" id="UP000030752"/>
    </source>
</evidence>
<dbReference type="STRING" id="1220924.W2RUP8"/>
<dbReference type="HOGENOM" id="CLU_054818_0_0_1"/>
<evidence type="ECO:0000256" key="1">
    <source>
        <dbReference type="SAM" id="MobiDB-lite"/>
    </source>
</evidence>
<keyword evidence="2" id="KW-1133">Transmembrane helix</keyword>
<sequence length="334" mass="36903">MGILGSVYHKPAAWLGFQKRYNFPLFVIFAGAMLGFSLARLEYLSSGKYASGSSPGEWYWQRAGHYRVGLVMHLACILPAGLLMVWQFVPVIRHKAILFHRINGYTIIVLILFSHAGALMITRRAFGGDLSIQAGMGVLVIISTIAVAMAVYNIKKLQIDQHRAWMLRAMFYMGTIITLRVIMIIAAQIITAIQSYYTTMTCGEIGYLQRNDIGYFESTYPECIGADARHHVVVHADFAGGNTEEIGASLRVSFGMALWMALLLHAVGVEIYLRLTPRESERLRQVSYERQLEAGSTAPGSAGLVVERFGDADAWRPASAGERGGDGDGNKMSR</sequence>
<feature type="region of interest" description="Disordered" evidence="1">
    <location>
        <begin position="315"/>
        <end position="334"/>
    </location>
</feature>
<gene>
    <name evidence="3" type="ORF">HMPREF1541_05637</name>
</gene>
<dbReference type="EMBL" id="KB822721">
    <property type="protein sequence ID" value="ETN39414.1"/>
    <property type="molecule type" value="Genomic_DNA"/>
</dbReference>
<dbReference type="InterPro" id="IPR018750">
    <property type="entry name" value="DUF2306_membrane"/>
</dbReference>
<evidence type="ECO:0000256" key="2">
    <source>
        <dbReference type="SAM" id="Phobius"/>
    </source>
</evidence>
<feature type="transmembrane region" description="Helical" evidence="2">
    <location>
        <begin position="21"/>
        <end position="39"/>
    </location>
</feature>
<dbReference type="eggNOG" id="ENOG502RYBX">
    <property type="taxonomic scope" value="Eukaryota"/>
</dbReference>
<dbReference type="InParanoid" id="W2RUP8"/>
<keyword evidence="4" id="KW-1185">Reference proteome</keyword>
<dbReference type="AlphaFoldDB" id="W2RUP8"/>
<feature type="transmembrane region" description="Helical" evidence="2">
    <location>
        <begin position="104"/>
        <end position="126"/>
    </location>
</feature>
<feature type="transmembrane region" description="Helical" evidence="2">
    <location>
        <begin position="132"/>
        <end position="154"/>
    </location>
</feature>
<reference evidence="3 4" key="1">
    <citation type="submission" date="2013-03" db="EMBL/GenBank/DDBJ databases">
        <title>The Genome Sequence of Phialophora europaea CBS 101466.</title>
        <authorList>
            <consortium name="The Broad Institute Genomics Platform"/>
            <person name="Cuomo C."/>
            <person name="de Hoog S."/>
            <person name="Gorbushina A."/>
            <person name="Walker B."/>
            <person name="Young S.K."/>
            <person name="Zeng Q."/>
            <person name="Gargeya S."/>
            <person name="Fitzgerald M."/>
            <person name="Haas B."/>
            <person name="Abouelleil A."/>
            <person name="Allen A.W."/>
            <person name="Alvarado L."/>
            <person name="Arachchi H.M."/>
            <person name="Berlin A.M."/>
            <person name="Chapman S.B."/>
            <person name="Gainer-Dewar J."/>
            <person name="Goldberg J."/>
            <person name="Griggs A."/>
            <person name="Gujja S."/>
            <person name="Hansen M."/>
            <person name="Howarth C."/>
            <person name="Imamovic A."/>
            <person name="Ireland A."/>
            <person name="Larimer J."/>
            <person name="McCowan C."/>
            <person name="Murphy C."/>
            <person name="Pearson M."/>
            <person name="Poon T.W."/>
            <person name="Priest M."/>
            <person name="Roberts A."/>
            <person name="Saif S."/>
            <person name="Shea T."/>
            <person name="Sisk P."/>
            <person name="Sykes S."/>
            <person name="Wortman J."/>
            <person name="Nusbaum C."/>
            <person name="Birren B."/>
        </authorList>
    </citation>
    <scope>NUCLEOTIDE SEQUENCE [LARGE SCALE GENOMIC DNA]</scope>
    <source>
        <strain evidence="3 4">CBS 101466</strain>
    </source>
</reference>